<dbReference type="PANTHER" id="PTHR12415:SF0">
    <property type="entry name" value="TYROSYL-DNA PHOSPHODIESTERASE 1"/>
    <property type="match status" value="1"/>
</dbReference>
<keyword evidence="5" id="KW-0378">Hydrolase</keyword>
<dbReference type="GO" id="GO:0006281">
    <property type="term" value="P:DNA repair"/>
    <property type="evidence" value="ECO:0007669"/>
    <property type="project" value="UniProtKB-KW"/>
</dbReference>
<keyword evidence="3" id="KW-0540">Nuclease</keyword>
<dbReference type="GO" id="GO:0003697">
    <property type="term" value="F:single-stranded DNA binding"/>
    <property type="evidence" value="ECO:0007669"/>
    <property type="project" value="TreeGrafter"/>
</dbReference>
<keyword evidence="7" id="KW-0234">DNA repair</keyword>
<sequence>MAYETDEEMAKRLQREFDEEARRAEETDSGSEFIPLSNYETTDSSEEEVMMKIRGRGGKSDVSFSSYDSRPGPSHRSPRGPQRQGGRQAGPSGAKPPCRYGSSCYRKNPQHHLEFSHPTEDDEDDGDDEDDDEDEKGRESKKRGRKEETQTRKKRRTLQRPSKPFVDRLADSQPFGLFLNKCYSVKETHDDSSCLVFNDLLSPHLGTLVESAQLTFLVDLNFLMEVYESANVADKPLLVVYGEIHGTIKNYRNVTFYKVNVPYRYGRHHTKAMLLLYETGLRIVIHTSNLLSNDCFEKTQGYWVSPVFRRLENGEAGVSKGESPTGFKKDLVEYLEAYQSTHLQHWVDLVEMHDFSECRAVLVASVPGYHKKEMKDGWGHIKLQRTLSEHLDPSLEYSDDDPYSIVQCSSIGSLGKDAKEWLGKELHHSLSGGYTDTDANPKICVVYPSEEDVRNSSEGWDGGSCLPYRSDVDNKQRWLRRYMRCWRSEGRQRTGSMPHIKTYTLVTPDHKHAYYFMVTSANLSKSAWGVLQKKGDQLFIRAFELGVLLLPKFVTGGTKFRLPLSGDPEFSLPYDLPLIPYPMNVLPWLSDLKKRKRDAMGNTYEVPD</sequence>
<dbReference type="Gene3D" id="3.30.870.10">
    <property type="entry name" value="Endonuclease Chain A"/>
    <property type="match status" value="2"/>
</dbReference>
<feature type="site" description="Interaction with DNA" evidence="11">
    <location>
        <position position="524"/>
    </location>
</feature>
<dbReference type="Pfam" id="PF10283">
    <property type="entry name" value="zf-CCHH"/>
    <property type="match status" value="1"/>
</dbReference>
<proteinExistence type="inferred from homology"/>
<dbReference type="GO" id="GO:0017005">
    <property type="term" value="F:3'-tyrosyl-DNA phosphodiesterase activity"/>
    <property type="evidence" value="ECO:0007669"/>
    <property type="project" value="TreeGrafter"/>
</dbReference>
<dbReference type="InterPro" id="IPR010347">
    <property type="entry name" value="Tdp1"/>
</dbReference>
<evidence type="ECO:0000259" key="13">
    <source>
        <dbReference type="Pfam" id="PF10283"/>
    </source>
</evidence>
<organism evidence="14">
    <name type="scientific">Scylla olivacea</name>
    <name type="common">Orange mud crab</name>
    <name type="synonym">Cancer olivacea</name>
    <dbReference type="NCBI Taxonomy" id="85551"/>
    <lineage>
        <taxon>Eukaryota</taxon>
        <taxon>Metazoa</taxon>
        <taxon>Ecdysozoa</taxon>
        <taxon>Arthropoda</taxon>
        <taxon>Crustacea</taxon>
        <taxon>Multicrustacea</taxon>
        <taxon>Malacostraca</taxon>
        <taxon>Eumalacostraca</taxon>
        <taxon>Eucarida</taxon>
        <taxon>Decapoda</taxon>
        <taxon>Pleocyemata</taxon>
        <taxon>Brachyura</taxon>
        <taxon>Eubrachyura</taxon>
        <taxon>Portunoidea</taxon>
        <taxon>Portunidae</taxon>
        <taxon>Portuninae</taxon>
        <taxon>Scylla</taxon>
    </lineage>
</organism>
<comment type="subcellular location">
    <subcellularLocation>
        <location evidence="1">Nucleus</location>
    </subcellularLocation>
</comment>
<keyword evidence="8" id="KW-0539">Nucleus</keyword>
<evidence type="ECO:0000256" key="12">
    <source>
        <dbReference type="SAM" id="MobiDB-lite"/>
    </source>
</evidence>
<feature type="binding site" evidence="10">
    <location>
        <position position="501"/>
    </location>
    <ligand>
        <name>substrate</name>
    </ligand>
</feature>
<evidence type="ECO:0000256" key="11">
    <source>
        <dbReference type="PIRSR" id="PIRSR610347-3"/>
    </source>
</evidence>
<comment type="similarity">
    <text evidence="2">Belongs to the tyrosyl-DNA phosphodiesterase family.</text>
</comment>
<evidence type="ECO:0000256" key="9">
    <source>
        <dbReference type="PIRSR" id="PIRSR610347-1"/>
    </source>
</evidence>
<evidence type="ECO:0000313" key="14">
    <source>
        <dbReference type="EMBL" id="JAI65186.1"/>
    </source>
</evidence>
<feature type="compositionally biased region" description="Low complexity" evidence="12">
    <location>
        <begin position="69"/>
        <end position="93"/>
    </location>
</feature>
<reference evidence="14" key="1">
    <citation type="submission" date="2015-09" db="EMBL/GenBank/DDBJ databases">
        <title>Scylla olivacea transcriptome.</title>
        <authorList>
            <person name="Ikhwanuddin M."/>
        </authorList>
    </citation>
    <scope>NUCLEOTIDE SEQUENCE</scope>
</reference>
<protein>
    <recommendedName>
        <fullName evidence="13">PBZ-type domain-containing protein</fullName>
    </recommendedName>
</protein>
<evidence type="ECO:0000256" key="7">
    <source>
        <dbReference type="ARBA" id="ARBA00023204"/>
    </source>
</evidence>
<evidence type="ECO:0000256" key="1">
    <source>
        <dbReference type="ARBA" id="ARBA00004123"/>
    </source>
</evidence>
<dbReference type="AlphaFoldDB" id="A0A0P4WF54"/>
<evidence type="ECO:0000256" key="2">
    <source>
        <dbReference type="ARBA" id="ARBA00010205"/>
    </source>
</evidence>
<evidence type="ECO:0000256" key="3">
    <source>
        <dbReference type="ARBA" id="ARBA00022722"/>
    </source>
</evidence>
<dbReference type="GO" id="GO:0003690">
    <property type="term" value="F:double-stranded DNA binding"/>
    <property type="evidence" value="ECO:0007669"/>
    <property type="project" value="TreeGrafter"/>
</dbReference>
<accession>A0A0P4WF54</accession>
<dbReference type="SUPFAM" id="SSF56024">
    <property type="entry name" value="Phospholipase D/nuclease"/>
    <property type="match status" value="2"/>
</dbReference>
<dbReference type="PANTHER" id="PTHR12415">
    <property type="entry name" value="TYROSYL-DNA PHOSPHODIESTERASE 1"/>
    <property type="match status" value="1"/>
</dbReference>
<feature type="compositionally biased region" description="Acidic residues" evidence="12">
    <location>
        <begin position="120"/>
        <end position="134"/>
    </location>
</feature>
<dbReference type="GO" id="GO:0004527">
    <property type="term" value="F:exonuclease activity"/>
    <property type="evidence" value="ECO:0007669"/>
    <property type="project" value="UniProtKB-KW"/>
</dbReference>
<feature type="active site" description="Nucleophile" evidence="9">
    <location>
        <position position="269"/>
    </location>
</feature>
<feature type="binding site" evidence="10">
    <location>
        <position position="271"/>
    </location>
    <ligand>
        <name>substrate</name>
    </ligand>
</feature>
<evidence type="ECO:0000256" key="8">
    <source>
        <dbReference type="ARBA" id="ARBA00023242"/>
    </source>
</evidence>
<dbReference type="GO" id="GO:0005634">
    <property type="term" value="C:nucleus"/>
    <property type="evidence" value="ECO:0007669"/>
    <property type="project" value="UniProtKB-SubCell"/>
</dbReference>
<evidence type="ECO:0000256" key="10">
    <source>
        <dbReference type="PIRSR" id="PIRSR610347-2"/>
    </source>
</evidence>
<evidence type="ECO:0000256" key="6">
    <source>
        <dbReference type="ARBA" id="ARBA00022839"/>
    </source>
</evidence>
<dbReference type="EMBL" id="GDRN01061658">
    <property type="protein sequence ID" value="JAI65186.1"/>
    <property type="molecule type" value="Transcribed_RNA"/>
</dbReference>
<dbReference type="Pfam" id="PF06087">
    <property type="entry name" value="Tyr-DNA_phospho"/>
    <property type="match status" value="1"/>
</dbReference>
<feature type="compositionally biased region" description="Basic and acidic residues" evidence="12">
    <location>
        <begin position="8"/>
        <end position="26"/>
    </location>
</feature>
<dbReference type="InterPro" id="IPR019406">
    <property type="entry name" value="APLF_PBZ"/>
</dbReference>
<keyword evidence="4" id="KW-0227">DNA damage</keyword>
<feature type="domain" description="PBZ-type" evidence="13">
    <location>
        <begin position="95"/>
        <end position="119"/>
    </location>
</feature>
<keyword evidence="6" id="KW-0269">Exonuclease</keyword>
<name>A0A0P4WF54_SCYOL</name>
<feature type="active site" description="Proton donor/acceptor" evidence="9">
    <location>
        <position position="499"/>
    </location>
</feature>
<feature type="region of interest" description="Disordered" evidence="12">
    <location>
        <begin position="1"/>
        <end position="167"/>
    </location>
</feature>
<evidence type="ECO:0000256" key="5">
    <source>
        <dbReference type="ARBA" id="ARBA00022801"/>
    </source>
</evidence>
<evidence type="ECO:0000256" key="4">
    <source>
        <dbReference type="ARBA" id="ARBA00022763"/>
    </source>
</evidence>